<protein>
    <submittedName>
        <fullName evidence="1">Type II restriction endonuclease</fullName>
    </submittedName>
</protein>
<comment type="caution">
    <text evidence="1">The sequence shown here is derived from an EMBL/GenBank/DDBJ whole genome shotgun (WGS) entry which is preliminary data.</text>
</comment>
<keyword evidence="1" id="KW-0540">Nuclease</keyword>
<sequence length="112" mass="12624">MVKMAFKIADVEFVPGSTKLNFHYLKELNDENKNPLPQSILTKNVARVYLIVVDGVVKKIGGSQAQGGIKKTLEIYRDGGVNGRPGIRSFGIWYFLYHSILAGKNIEFYQLF</sequence>
<proteinExistence type="predicted"/>
<dbReference type="Proteomes" id="UP000054093">
    <property type="component" value="Unassembled WGS sequence"/>
</dbReference>
<gene>
    <name evidence="1" type="ORF">HSUHS5_0316</name>
</gene>
<name>E7G315_9HELI</name>
<reference evidence="1 2" key="1">
    <citation type="journal article" date="2011" name="Vet. Res.">
        <title>Genome sequence of Helicobacter suis supports its role in gastric pathology.</title>
        <authorList>
            <person name="Vermoote M."/>
            <person name="Vandekerckhove T.T."/>
            <person name="Flahou B."/>
            <person name="Pasmans F."/>
            <person name="Smet A."/>
            <person name="De Groote D."/>
            <person name="Van Criekinge W."/>
            <person name="Ducatelle R."/>
            <person name="Haesebrouck F."/>
        </authorList>
    </citation>
    <scope>NUCLEOTIDE SEQUENCE [LARGE SCALE GENOMIC DNA]</scope>
    <source>
        <strain evidence="1 2">HS5</strain>
    </source>
</reference>
<keyword evidence="1" id="KW-0255">Endonuclease</keyword>
<dbReference type="GO" id="GO:0004519">
    <property type="term" value="F:endonuclease activity"/>
    <property type="evidence" value="ECO:0007669"/>
    <property type="project" value="UniProtKB-KW"/>
</dbReference>
<evidence type="ECO:0000313" key="2">
    <source>
        <dbReference type="Proteomes" id="UP000054093"/>
    </source>
</evidence>
<evidence type="ECO:0000313" key="1">
    <source>
        <dbReference type="EMBL" id="EFX42240.1"/>
    </source>
</evidence>
<dbReference type="EMBL" id="ADHO01000049">
    <property type="protein sequence ID" value="EFX42240.1"/>
    <property type="molecule type" value="Genomic_DNA"/>
</dbReference>
<organism evidence="1 2">
    <name type="scientific">Helicobacter suis HS5</name>
    <dbReference type="NCBI Taxonomy" id="710394"/>
    <lineage>
        <taxon>Bacteria</taxon>
        <taxon>Pseudomonadati</taxon>
        <taxon>Campylobacterota</taxon>
        <taxon>Epsilonproteobacteria</taxon>
        <taxon>Campylobacterales</taxon>
        <taxon>Helicobacteraceae</taxon>
        <taxon>Helicobacter</taxon>
    </lineage>
</organism>
<dbReference type="AlphaFoldDB" id="E7G315"/>
<accession>E7G315</accession>
<keyword evidence="1" id="KW-0378">Hydrolase</keyword>